<comment type="caution">
    <text evidence="1">The sequence shown here is derived from an EMBL/GenBank/DDBJ whole genome shotgun (WGS) entry which is preliminary data.</text>
</comment>
<dbReference type="EMBL" id="WJQU01000001">
    <property type="protein sequence ID" value="KAJ6648686.1"/>
    <property type="molecule type" value="Genomic_DNA"/>
</dbReference>
<keyword evidence="2" id="KW-1185">Reference proteome</keyword>
<evidence type="ECO:0000313" key="2">
    <source>
        <dbReference type="Proteomes" id="UP001151699"/>
    </source>
</evidence>
<gene>
    <name evidence="1" type="ORF">Bhyg_03917</name>
</gene>
<name>A0A9Q0NE67_9DIPT</name>
<dbReference type="Proteomes" id="UP001151699">
    <property type="component" value="Chromosome A"/>
</dbReference>
<proteinExistence type="predicted"/>
<evidence type="ECO:0000313" key="1">
    <source>
        <dbReference type="EMBL" id="KAJ6648686.1"/>
    </source>
</evidence>
<dbReference type="AlphaFoldDB" id="A0A9Q0NE67"/>
<protein>
    <submittedName>
        <fullName evidence="1">Uncharacterized protein</fullName>
    </submittedName>
</protein>
<reference evidence="1" key="1">
    <citation type="submission" date="2022-07" db="EMBL/GenBank/DDBJ databases">
        <authorList>
            <person name="Trinca V."/>
            <person name="Uliana J.V.C."/>
            <person name="Torres T.T."/>
            <person name="Ward R.J."/>
            <person name="Monesi N."/>
        </authorList>
    </citation>
    <scope>NUCLEOTIDE SEQUENCE</scope>
    <source>
        <strain evidence="1">HSMRA1968</strain>
        <tissue evidence="1">Whole embryos</tissue>
    </source>
</reference>
<accession>A0A9Q0NE67</accession>
<organism evidence="1 2">
    <name type="scientific">Pseudolycoriella hygida</name>
    <dbReference type="NCBI Taxonomy" id="35572"/>
    <lineage>
        <taxon>Eukaryota</taxon>
        <taxon>Metazoa</taxon>
        <taxon>Ecdysozoa</taxon>
        <taxon>Arthropoda</taxon>
        <taxon>Hexapoda</taxon>
        <taxon>Insecta</taxon>
        <taxon>Pterygota</taxon>
        <taxon>Neoptera</taxon>
        <taxon>Endopterygota</taxon>
        <taxon>Diptera</taxon>
        <taxon>Nematocera</taxon>
        <taxon>Sciaroidea</taxon>
        <taxon>Sciaridae</taxon>
        <taxon>Pseudolycoriella</taxon>
    </lineage>
</organism>
<dbReference type="OrthoDB" id="7779664at2759"/>
<sequence length="312" mass="34208">MSIQMLSLKKTVGAQRYSNESWGIIGKVHTQCADVLKTFPRSTYDVAQNMLKAFDACCNQLEVFANCENTTSLLPDRAAMMLDNFALLEGLKDTPENMIIQFKKAFPKKAAGLRQIVSSLEGSIGKLTEPINDAIKCIERTLKRILDDFEMNGLRNIGLGRNADFEPVMKCLQKLANLISAIAETVLNDPALAPVDVTESLTILIIILTHCFVFVQGCESTIATCVINSRNSLIPNVIHSCLDSMDTLLIGLSDSILSLTEVGVRILLETLVKLNELFDTILKNVFGIFAGMTLTVAKVAQDLSYGISSLVR</sequence>